<dbReference type="Gene3D" id="3.40.50.360">
    <property type="match status" value="1"/>
</dbReference>
<keyword evidence="2" id="KW-0560">Oxidoreductase</keyword>
<evidence type="ECO:0000256" key="2">
    <source>
        <dbReference type="ARBA" id="ARBA00023002"/>
    </source>
</evidence>
<dbReference type="SUPFAM" id="SSF52218">
    <property type="entry name" value="Flavoproteins"/>
    <property type="match status" value="1"/>
</dbReference>
<feature type="domain" description="Flavodoxin-like fold" evidence="3">
    <location>
        <begin position="1"/>
        <end position="130"/>
    </location>
</feature>
<evidence type="ECO:0000259" key="3">
    <source>
        <dbReference type="Pfam" id="PF02525"/>
    </source>
</evidence>
<comment type="caution">
    <text evidence="4">The sequence shown here is derived from an EMBL/GenBank/DDBJ whole genome shotgun (WGS) entry which is preliminary data.</text>
</comment>
<proteinExistence type="inferred from homology"/>
<evidence type="ECO:0000313" key="4">
    <source>
        <dbReference type="EMBL" id="MXY34529.1"/>
    </source>
</evidence>
<dbReference type="PANTHER" id="PTHR10204:SF34">
    <property type="entry name" value="NAD(P)H DEHYDROGENASE [QUINONE] 1 ISOFORM 1"/>
    <property type="match status" value="1"/>
</dbReference>
<protein>
    <submittedName>
        <fullName evidence="4">NAD(P)H-dependent oxidoreductase</fullName>
    </submittedName>
</protein>
<accession>A0A6B0Y454</accession>
<evidence type="ECO:0000256" key="1">
    <source>
        <dbReference type="ARBA" id="ARBA00006252"/>
    </source>
</evidence>
<gene>
    <name evidence="4" type="ORF">F4Y60_10685</name>
</gene>
<comment type="similarity">
    <text evidence="1">Belongs to the NAD(P)H dehydrogenase (quinone) family.</text>
</comment>
<reference evidence="4" key="1">
    <citation type="submission" date="2019-09" db="EMBL/GenBank/DDBJ databases">
        <title>Characterisation of the sponge microbiome using genome-centric metagenomics.</title>
        <authorList>
            <person name="Engelberts J.P."/>
            <person name="Robbins S.J."/>
            <person name="De Goeij J.M."/>
            <person name="Aranda M."/>
            <person name="Bell S.C."/>
            <person name="Webster N.S."/>
        </authorList>
    </citation>
    <scope>NUCLEOTIDE SEQUENCE</scope>
    <source>
        <strain evidence="4">SB0664_bin_43</strain>
    </source>
</reference>
<sequence>MRLLVVFCHPSRESFGAAIFDTACRTLRAAGHDVRVRDLYREGFEPVLSEQEWSDYLPHTQAIIDKHPDHVDDLNWAEGLLVIYPTWYYGPPAMLKGWLERVWLPGIAFEVPDARLSRTKGRLGHIRLFAGITTSGSPWWWIRLIRDPGRSLWTRGLRPLFSPKCKVIWLQLYGMNSSTENERAGFLARVERTLKRIPARP</sequence>
<dbReference type="GO" id="GO:0005829">
    <property type="term" value="C:cytosol"/>
    <property type="evidence" value="ECO:0007669"/>
    <property type="project" value="TreeGrafter"/>
</dbReference>
<dbReference type="AlphaFoldDB" id="A0A6B0Y454"/>
<dbReference type="PANTHER" id="PTHR10204">
    <property type="entry name" value="NAD P H OXIDOREDUCTASE-RELATED"/>
    <property type="match status" value="1"/>
</dbReference>
<name>A0A6B0Y454_9RHOB</name>
<dbReference type="Pfam" id="PF02525">
    <property type="entry name" value="Flavodoxin_2"/>
    <property type="match status" value="1"/>
</dbReference>
<organism evidence="4">
    <name type="scientific">Boseongicola sp. SB0664_bin_43</name>
    <dbReference type="NCBI Taxonomy" id="2604844"/>
    <lineage>
        <taxon>Bacteria</taxon>
        <taxon>Pseudomonadati</taxon>
        <taxon>Pseudomonadota</taxon>
        <taxon>Alphaproteobacteria</taxon>
        <taxon>Rhodobacterales</taxon>
        <taxon>Paracoccaceae</taxon>
        <taxon>Boseongicola</taxon>
    </lineage>
</organism>
<dbReference type="InterPro" id="IPR029039">
    <property type="entry name" value="Flavoprotein-like_sf"/>
</dbReference>
<dbReference type="EMBL" id="VXRY01000434">
    <property type="protein sequence ID" value="MXY34529.1"/>
    <property type="molecule type" value="Genomic_DNA"/>
</dbReference>
<dbReference type="GO" id="GO:0003955">
    <property type="term" value="F:NAD(P)H dehydrogenase (quinone) activity"/>
    <property type="evidence" value="ECO:0007669"/>
    <property type="project" value="TreeGrafter"/>
</dbReference>
<dbReference type="InterPro" id="IPR051545">
    <property type="entry name" value="NAD(P)H_dehydrogenase_qn"/>
</dbReference>
<dbReference type="InterPro" id="IPR003680">
    <property type="entry name" value="Flavodoxin_fold"/>
</dbReference>